<dbReference type="Proteomes" id="UP001107558">
    <property type="component" value="Chromosome 1"/>
</dbReference>
<comment type="caution">
    <text evidence="3">The sequence shown here is derived from an EMBL/GenBank/DDBJ whole genome shotgun (WGS) entry which is preliminary data.</text>
</comment>
<accession>A0A9J6CPQ0</accession>
<protein>
    <recommendedName>
        <fullName evidence="2">BTB domain-containing protein</fullName>
    </recommendedName>
</protein>
<dbReference type="EMBL" id="JADBJN010000001">
    <property type="protein sequence ID" value="KAG5683587.1"/>
    <property type="molecule type" value="Genomic_DNA"/>
</dbReference>
<gene>
    <name evidence="3" type="ORF">PVAND_012860</name>
</gene>
<evidence type="ECO:0000259" key="2">
    <source>
        <dbReference type="PROSITE" id="PS50097"/>
    </source>
</evidence>
<proteinExistence type="predicted"/>
<keyword evidence="1" id="KW-0175">Coiled coil</keyword>
<evidence type="ECO:0000313" key="4">
    <source>
        <dbReference type="Proteomes" id="UP001107558"/>
    </source>
</evidence>
<dbReference type="InterPro" id="IPR000210">
    <property type="entry name" value="BTB/POZ_dom"/>
</dbReference>
<reference evidence="3" key="1">
    <citation type="submission" date="2021-03" db="EMBL/GenBank/DDBJ databases">
        <title>Chromosome level genome of the anhydrobiotic midge Polypedilum vanderplanki.</title>
        <authorList>
            <person name="Yoshida Y."/>
            <person name="Kikawada T."/>
            <person name="Gusev O."/>
        </authorList>
    </citation>
    <scope>NUCLEOTIDE SEQUENCE</scope>
    <source>
        <strain evidence="3">NIAS01</strain>
        <tissue evidence="3">Whole body or cell culture</tissue>
    </source>
</reference>
<evidence type="ECO:0000313" key="3">
    <source>
        <dbReference type="EMBL" id="KAG5683587.1"/>
    </source>
</evidence>
<feature type="coiled-coil region" evidence="1">
    <location>
        <begin position="110"/>
        <end position="201"/>
    </location>
</feature>
<dbReference type="CDD" id="cd18186">
    <property type="entry name" value="BTB_POZ_ZBTB_KLHL-like"/>
    <property type="match status" value="1"/>
</dbReference>
<dbReference type="SUPFAM" id="SSF54695">
    <property type="entry name" value="POZ domain"/>
    <property type="match status" value="1"/>
</dbReference>
<dbReference type="PANTHER" id="PTHR45632">
    <property type="entry name" value="LD33804P"/>
    <property type="match status" value="1"/>
</dbReference>
<dbReference type="InterPro" id="IPR011333">
    <property type="entry name" value="SKP1/BTB/POZ_sf"/>
</dbReference>
<name>A0A9J6CPQ0_POLVA</name>
<dbReference type="OrthoDB" id="6355712at2759"/>
<keyword evidence="4" id="KW-1185">Reference proteome</keyword>
<organism evidence="3 4">
    <name type="scientific">Polypedilum vanderplanki</name>
    <name type="common">Sleeping chironomid midge</name>
    <dbReference type="NCBI Taxonomy" id="319348"/>
    <lineage>
        <taxon>Eukaryota</taxon>
        <taxon>Metazoa</taxon>
        <taxon>Ecdysozoa</taxon>
        <taxon>Arthropoda</taxon>
        <taxon>Hexapoda</taxon>
        <taxon>Insecta</taxon>
        <taxon>Pterygota</taxon>
        <taxon>Neoptera</taxon>
        <taxon>Endopterygota</taxon>
        <taxon>Diptera</taxon>
        <taxon>Nematocera</taxon>
        <taxon>Chironomoidea</taxon>
        <taxon>Chironomidae</taxon>
        <taxon>Chironominae</taxon>
        <taxon>Polypedilum</taxon>
        <taxon>Polypedilum</taxon>
    </lineage>
</organism>
<dbReference type="SMART" id="SM00225">
    <property type="entry name" value="BTB"/>
    <property type="match status" value="1"/>
</dbReference>
<dbReference type="AlphaFoldDB" id="A0A9J6CPQ0"/>
<feature type="domain" description="BTB" evidence="2">
    <location>
        <begin position="228"/>
        <end position="288"/>
    </location>
</feature>
<evidence type="ECO:0000256" key="1">
    <source>
        <dbReference type="SAM" id="Coils"/>
    </source>
</evidence>
<feature type="coiled-coil region" evidence="1">
    <location>
        <begin position="37"/>
        <end position="71"/>
    </location>
</feature>
<sequence length="398" mass="45888">MCYDSDEVNSYSLDDIKREIKIKCKPKSMNPQINETEEQNELKLKGYSEELTKLKIEKQQLMSELKAVKTLNQQQETLIGKHREQITVLLAKQSKQDKKINKVQYLISENDNLKTANKNVIAQTRNLKEENQNLVAVNQRLEDKIKKLEAEVLTIKSQNTGLLISENVNLKKEAQTMKSQLENFKSKLQKQEILIKNQREHITSLLACKNKDTVASNLKKIIRDSTFKDFTINVGKSSFKVHKMLFAAHSSTLAEIFKTNPDAQELNLCDIPESTFKAVHNFIYNEQLPDNVNHFEVFAAAAKLKIDNLVKIVSTHILANINEENAFEILTIGNKFDQDNLRKKAFETIQDKIFPDRKLNEKLAKQPEKLKKLIDSAQALNELKKQFEQNFEELSNDD</sequence>
<feature type="coiled-coil region" evidence="1">
    <location>
        <begin position="370"/>
        <end position="397"/>
    </location>
</feature>
<dbReference type="PROSITE" id="PS50097">
    <property type="entry name" value="BTB"/>
    <property type="match status" value="1"/>
</dbReference>
<dbReference type="Pfam" id="PF00651">
    <property type="entry name" value="BTB"/>
    <property type="match status" value="1"/>
</dbReference>
<dbReference type="Gene3D" id="3.30.710.10">
    <property type="entry name" value="Potassium Channel Kv1.1, Chain A"/>
    <property type="match status" value="1"/>
</dbReference>